<organism evidence="1 2">
    <name type="scientific">Brasilonema sennae CENA114</name>
    <dbReference type="NCBI Taxonomy" id="415709"/>
    <lineage>
        <taxon>Bacteria</taxon>
        <taxon>Bacillati</taxon>
        <taxon>Cyanobacteriota</taxon>
        <taxon>Cyanophyceae</taxon>
        <taxon>Nostocales</taxon>
        <taxon>Scytonemataceae</taxon>
        <taxon>Brasilonema</taxon>
        <taxon>Bromeliae group (in: Brasilonema)</taxon>
    </lineage>
</organism>
<sequence>MTTSNTLRPQLGDFVNVMDYKALLDGIEDNLGSKAAAVIIGAAGRTYGKKIATKLGASMESNDLPTILKRLNTSLGVEGTRLCLIEEVSQQENFIRVKVTEPVEMSGENSGSIRLCPFTLGILGGFIDQVMQKRHQARQVPVGDQINFQTEFEFTAL</sequence>
<reference evidence="1 2" key="1">
    <citation type="submission" date="2018-06" db="EMBL/GenBank/DDBJ databases">
        <title>Comparative genomics of Brasilonema spp. strains.</title>
        <authorList>
            <person name="Alvarenga D.O."/>
            <person name="Fiore M.F."/>
            <person name="Varani A.M."/>
        </authorList>
    </citation>
    <scope>NUCLEOTIDE SEQUENCE [LARGE SCALE GENOMIC DNA]</scope>
    <source>
        <strain evidence="1 2">CENA114</strain>
    </source>
</reference>
<evidence type="ECO:0008006" key="3">
    <source>
        <dbReference type="Google" id="ProtNLM"/>
    </source>
</evidence>
<dbReference type="SUPFAM" id="SSF111126">
    <property type="entry name" value="Ligand-binding domain in the NO signalling and Golgi transport"/>
    <property type="match status" value="1"/>
</dbReference>
<gene>
    <name evidence="1" type="ORF">DP114_10475</name>
</gene>
<protein>
    <recommendedName>
        <fullName evidence="3">Hydrocarbon-binding protein</fullName>
    </recommendedName>
</protein>
<dbReference type="EMBL" id="CP030118">
    <property type="protein sequence ID" value="QDL08272.1"/>
    <property type="molecule type" value="Genomic_DNA"/>
</dbReference>
<dbReference type="Proteomes" id="UP000503129">
    <property type="component" value="Chromosome"/>
</dbReference>
<dbReference type="InterPro" id="IPR024096">
    <property type="entry name" value="NO_sig/Golgi_transp_ligand-bd"/>
</dbReference>
<accession>A0A856MC56</accession>
<evidence type="ECO:0000313" key="2">
    <source>
        <dbReference type="Proteomes" id="UP000503129"/>
    </source>
</evidence>
<evidence type="ECO:0000313" key="1">
    <source>
        <dbReference type="EMBL" id="QDL08272.1"/>
    </source>
</evidence>
<dbReference type="AlphaFoldDB" id="A0A856MC56"/>
<name>A0A856MC56_9CYAN</name>
<dbReference type="KEGG" id="bsen:DP114_10475"/>
<proteinExistence type="predicted"/>
<keyword evidence="2" id="KW-1185">Reference proteome</keyword>